<dbReference type="Proteomes" id="UP000029981">
    <property type="component" value="Chromosome 6"/>
</dbReference>
<evidence type="ECO:0000313" key="1">
    <source>
        <dbReference type="EMBL" id="KGN47449.1"/>
    </source>
</evidence>
<name>A0A0A0KF56_CUCSA</name>
<dbReference type="EMBL" id="CM002927">
    <property type="protein sequence ID" value="KGN47449.1"/>
    <property type="molecule type" value="Genomic_DNA"/>
</dbReference>
<dbReference type="AlphaFoldDB" id="A0A0A0KF56"/>
<gene>
    <name evidence="1" type="ORF">Csa_6G326160</name>
</gene>
<keyword evidence="2" id="KW-1185">Reference proteome</keyword>
<reference evidence="1 2" key="4">
    <citation type="journal article" date="2011" name="BMC Genomics">
        <title>RNA-Seq improves annotation of protein-coding genes in the cucumber genome.</title>
        <authorList>
            <person name="Li Z."/>
            <person name="Zhang Z."/>
            <person name="Yan P."/>
            <person name="Huang S."/>
            <person name="Fei Z."/>
            <person name="Lin K."/>
        </authorList>
    </citation>
    <scope>NUCLEOTIDE SEQUENCE [LARGE SCALE GENOMIC DNA]</scope>
    <source>
        <strain evidence="2">cv. 9930</strain>
    </source>
</reference>
<reference evidence="1 2" key="1">
    <citation type="journal article" date="2009" name="Nat. Genet.">
        <title>The genome of the cucumber, Cucumis sativus L.</title>
        <authorList>
            <person name="Huang S."/>
            <person name="Li R."/>
            <person name="Zhang Z."/>
            <person name="Li L."/>
            <person name="Gu X."/>
            <person name="Fan W."/>
            <person name="Lucas W.J."/>
            <person name="Wang X."/>
            <person name="Xie B."/>
            <person name="Ni P."/>
            <person name="Ren Y."/>
            <person name="Zhu H."/>
            <person name="Li J."/>
            <person name="Lin K."/>
            <person name="Jin W."/>
            <person name="Fei Z."/>
            <person name="Li G."/>
            <person name="Staub J."/>
            <person name="Kilian A."/>
            <person name="van der Vossen E.A."/>
            <person name="Wu Y."/>
            <person name="Guo J."/>
            <person name="He J."/>
            <person name="Jia Z."/>
            <person name="Ren Y."/>
            <person name="Tian G."/>
            <person name="Lu Y."/>
            <person name="Ruan J."/>
            <person name="Qian W."/>
            <person name="Wang M."/>
            <person name="Huang Q."/>
            <person name="Li B."/>
            <person name="Xuan Z."/>
            <person name="Cao J."/>
            <person name="Asan"/>
            <person name="Wu Z."/>
            <person name="Zhang J."/>
            <person name="Cai Q."/>
            <person name="Bai Y."/>
            <person name="Zhao B."/>
            <person name="Han Y."/>
            <person name="Li Y."/>
            <person name="Li X."/>
            <person name="Wang S."/>
            <person name="Shi Q."/>
            <person name="Liu S."/>
            <person name="Cho W.K."/>
            <person name="Kim J.Y."/>
            <person name="Xu Y."/>
            <person name="Heller-Uszynska K."/>
            <person name="Miao H."/>
            <person name="Cheng Z."/>
            <person name="Zhang S."/>
            <person name="Wu J."/>
            <person name="Yang Y."/>
            <person name="Kang H."/>
            <person name="Li M."/>
            <person name="Liang H."/>
            <person name="Ren X."/>
            <person name="Shi Z."/>
            <person name="Wen M."/>
            <person name="Jian M."/>
            <person name="Yang H."/>
            <person name="Zhang G."/>
            <person name="Yang Z."/>
            <person name="Chen R."/>
            <person name="Liu S."/>
            <person name="Li J."/>
            <person name="Ma L."/>
            <person name="Liu H."/>
            <person name="Zhou Y."/>
            <person name="Zhao J."/>
            <person name="Fang X."/>
            <person name="Li G."/>
            <person name="Fang L."/>
            <person name="Li Y."/>
            <person name="Liu D."/>
            <person name="Zheng H."/>
            <person name="Zhang Y."/>
            <person name="Qin N."/>
            <person name="Li Z."/>
            <person name="Yang G."/>
            <person name="Yang S."/>
            <person name="Bolund L."/>
            <person name="Kristiansen K."/>
            <person name="Zheng H."/>
            <person name="Li S."/>
            <person name="Zhang X."/>
            <person name="Yang H."/>
            <person name="Wang J."/>
            <person name="Sun R."/>
            <person name="Zhang B."/>
            <person name="Jiang S."/>
            <person name="Wang J."/>
            <person name="Du Y."/>
            <person name="Li S."/>
        </authorList>
    </citation>
    <scope>NUCLEOTIDE SEQUENCE [LARGE SCALE GENOMIC DNA]</scope>
    <source>
        <strain evidence="2">cv. 9930</strain>
    </source>
</reference>
<sequence>MNQALTTPPTSPPPCRRPWRCQILAPGRNSGLQLPLNHKPNSSRIHAEDKLQLQVFCSGDLRRLQRFLSNRFHSQ</sequence>
<proteinExistence type="predicted"/>
<reference evidence="1 2" key="2">
    <citation type="journal article" date="2009" name="PLoS ONE">
        <title>An integrated genetic and cytogenetic map of the cucumber genome.</title>
        <authorList>
            <person name="Ren Y."/>
            <person name="Zhang Z."/>
            <person name="Liu J."/>
            <person name="Staub J.E."/>
            <person name="Han Y."/>
            <person name="Cheng Z."/>
            <person name="Li X."/>
            <person name="Lu J."/>
            <person name="Miao H."/>
            <person name="Kang H."/>
            <person name="Xie B."/>
            <person name="Gu X."/>
            <person name="Wang X."/>
            <person name="Du Y."/>
            <person name="Jin W."/>
            <person name="Huang S."/>
        </authorList>
    </citation>
    <scope>NUCLEOTIDE SEQUENCE [LARGE SCALE GENOMIC DNA]</scope>
    <source>
        <strain evidence="2">cv. 9930</strain>
    </source>
</reference>
<reference evidence="1 2" key="3">
    <citation type="journal article" date="2010" name="BMC Genomics">
        <title>Transcriptome sequencing and comparative analysis of cucumber flowers with different sex types.</title>
        <authorList>
            <person name="Guo S."/>
            <person name="Zheng Y."/>
            <person name="Joung J.G."/>
            <person name="Liu S."/>
            <person name="Zhang Z."/>
            <person name="Crasta O.R."/>
            <person name="Sobral B.W."/>
            <person name="Xu Y."/>
            <person name="Huang S."/>
            <person name="Fei Z."/>
        </authorList>
    </citation>
    <scope>NUCLEOTIDE SEQUENCE [LARGE SCALE GENOMIC DNA]</scope>
    <source>
        <strain evidence="2">cv. 9930</strain>
    </source>
</reference>
<protein>
    <submittedName>
        <fullName evidence="1">Uncharacterized protein</fullName>
    </submittedName>
</protein>
<dbReference type="Gramene" id="KGN47449">
    <property type="protein sequence ID" value="KGN47449"/>
    <property type="gene ID" value="Csa_6G326160"/>
</dbReference>
<organism evidence="1 2">
    <name type="scientific">Cucumis sativus</name>
    <name type="common">Cucumber</name>
    <dbReference type="NCBI Taxonomy" id="3659"/>
    <lineage>
        <taxon>Eukaryota</taxon>
        <taxon>Viridiplantae</taxon>
        <taxon>Streptophyta</taxon>
        <taxon>Embryophyta</taxon>
        <taxon>Tracheophyta</taxon>
        <taxon>Spermatophyta</taxon>
        <taxon>Magnoliopsida</taxon>
        <taxon>eudicotyledons</taxon>
        <taxon>Gunneridae</taxon>
        <taxon>Pentapetalae</taxon>
        <taxon>rosids</taxon>
        <taxon>fabids</taxon>
        <taxon>Cucurbitales</taxon>
        <taxon>Cucurbitaceae</taxon>
        <taxon>Benincaseae</taxon>
        <taxon>Cucumis</taxon>
    </lineage>
</organism>
<accession>A0A0A0KF56</accession>
<evidence type="ECO:0000313" key="2">
    <source>
        <dbReference type="Proteomes" id="UP000029981"/>
    </source>
</evidence>